<evidence type="ECO:0000259" key="4">
    <source>
        <dbReference type="PROSITE" id="PS50002"/>
    </source>
</evidence>
<accession>A0A8E0S030</accession>
<feature type="domain" description="SH3" evidence="4">
    <location>
        <begin position="1"/>
        <end position="58"/>
    </location>
</feature>
<gene>
    <name evidence="5" type="ORF">FBUS_06330</name>
</gene>
<feature type="compositionally biased region" description="Polar residues" evidence="3">
    <location>
        <begin position="120"/>
        <end position="139"/>
    </location>
</feature>
<organism evidence="5 6">
    <name type="scientific">Fasciolopsis buskii</name>
    <dbReference type="NCBI Taxonomy" id="27845"/>
    <lineage>
        <taxon>Eukaryota</taxon>
        <taxon>Metazoa</taxon>
        <taxon>Spiralia</taxon>
        <taxon>Lophotrochozoa</taxon>
        <taxon>Platyhelminthes</taxon>
        <taxon>Trematoda</taxon>
        <taxon>Digenea</taxon>
        <taxon>Plagiorchiida</taxon>
        <taxon>Echinostomata</taxon>
        <taxon>Echinostomatoidea</taxon>
        <taxon>Fasciolidae</taxon>
        <taxon>Fasciolopsis</taxon>
    </lineage>
</organism>
<dbReference type="InterPro" id="IPR018556">
    <property type="entry name" value="SPIN90/Ldb17_LRD"/>
</dbReference>
<evidence type="ECO:0000256" key="2">
    <source>
        <dbReference type="PROSITE-ProRule" id="PRU00192"/>
    </source>
</evidence>
<dbReference type="GO" id="GO:0006897">
    <property type="term" value="P:endocytosis"/>
    <property type="evidence" value="ECO:0007669"/>
    <property type="project" value="TreeGrafter"/>
</dbReference>
<name>A0A8E0S030_9TREM</name>
<comment type="caution">
    <text evidence="5">The sequence shown here is derived from an EMBL/GenBank/DDBJ whole genome shotgun (WGS) entry which is preliminary data.</text>
</comment>
<protein>
    <submittedName>
        <fullName evidence="5">NCK-interacting protein with SH3 domain</fullName>
    </submittedName>
</protein>
<keyword evidence="6" id="KW-1185">Reference proteome</keyword>
<evidence type="ECO:0000313" key="6">
    <source>
        <dbReference type="Proteomes" id="UP000728185"/>
    </source>
</evidence>
<dbReference type="OrthoDB" id="445362at2759"/>
<dbReference type="EMBL" id="LUCM01003395">
    <property type="protein sequence ID" value="KAA0195879.1"/>
    <property type="molecule type" value="Genomic_DNA"/>
</dbReference>
<dbReference type="InterPro" id="IPR036028">
    <property type="entry name" value="SH3-like_dom_sf"/>
</dbReference>
<dbReference type="PROSITE" id="PS50002">
    <property type="entry name" value="SH3"/>
    <property type="match status" value="1"/>
</dbReference>
<dbReference type="PANTHER" id="PTHR13357:SF1">
    <property type="entry name" value="NCK-INTERACTING PROTEIN WITH SH3 DOMAIN"/>
    <property type="match status" value="1"/>
</dbReference>
<sequence>MLLKALYPYEGPFNGSLKFKANELFLKIRSENEYWHLVANRAGEIGCVPKNYVEAHEDQDVGSIADFAERALRSLNACKTKINNKNELLRVLRSLAQVCNGDSSDSEVQSIDEPNLETLSVSDKSQGSGLSHLQKSSLGKPTAPGFPISRNLASVLVDSLRLGTDASYTDCYQSFRLMVNLLATHIPGFGQYTQCLLDSSIDQNNEIYKQDSDWHLLNNHFKFLEQRSNNDHEFSWKLHDDKVDVERRLDHLIQLLQKANADLVKCFLTSDQFRRLSSLIEHYQRETIPTIKSRLLLVIGICSSLDTSFSQVTLNSALPGELIREIASSSVASDVHHISMCLRLLTMLLAQASALQVFVKSLLNEEFLSQVLGLIGPVQLSTPQNNLIAPAGTELFAQSSPSDQESIPKNNVLFGGRLAHAAAAFLLACNWHFCSIAIRQETPDKESSHVPLIKALLRHPNASQHFLELVVQAFNRCLDPVFRVNFKPLVSARRREFLMHWDYGLINSVTSDTTGGLISVNNSGLASLLTVINPTELDQPLLTLAEEDVGLYARSLWSDNLGTVTSQTTDPVQLPSCVASTTPHQSVIKFLYDVFSVKASSELVYRNDLNVIIDVIIRQLNNIRLPESEQVLDYCILLGLIVAHSDYVEWGLYKGRELIDALTVLLRDESAECTSSASDQQSLRSVQLILSRLRDLMKI</sequence>
<dbReference type="Gene3D" id="2.30.30.40">
    <property type="entry name" value="SH3 Domains"/>
    <property type="match status" value="1"/>
</dbReference>
<dbReference type="AlphaFoldDB" id="A0A8E0S030"/>
<dbReference type="SMART" id="SM00326">
    <property type="entry name" value="SH3"/>
    <property type="match status" value="1"/>
</dbReference>
<dbReference type="InterPro" id="IPR030125">
    <property type="entry name" value="SPIN90/Ldb17"/>
</dbReference>
<dbReference type="Proteomes" id="UP000728185">
    <property type="component" value="Unassembled WGS sequence"/>
</dbReference>
<evidence type="ECO:0000256" key="1">
    <source>
        <dbReference type="ARBA" id="ARBA00022443"/>
    </source>
</evidence>
<dbReference type="PANTHER" id="PTHR13357">
    <property type="entry name" value="SH3 ADAPTER PROTEIN SPIN90 NCK INTERACTING PROTEIN WITH SH3 DOMAIN"/>
    <property type="match status" value="1"/>
</dbReference>
<evidence type="ECO:0000313" key="5">
    <source>
        <dbReference type="EMBL" id="KAA0195879.1"/>
    </source>
</evidence>
<dbReference type="SUPFAM" id="SSF50044">
    <property type="entry name" value="SH3-domain"/>
    <property type="match status" value="1"/>
</dbReference>
<feature type="region of interest" description="Disordered" evidence="3">
    <location>
        <begin position="120"/>
        <end position="142"/>
    </location>
</feature>
<dbReference type="GO" id="GO:0071933">
    <property type="term" value="F:Arp2/3 complex binding"/>
    <property type="evidence" value="ECO:0007669"/>
    <property type="project" value="TreeGrafter"/>
</dbReference>
<keyword evidence="1 2" id="KW-0728">SH3 domain</keyword>
<dbReference type="InterPro" id="IPR001452">
    <property type="entry name" value="SH3_domain"/>
</dbReference>
<proteinExistence type="predicted"/>
<reference evidence="5" key="1">
    <citation type="submission" date="2019-05" db="EMBL/GenBank/DDBJ databases">
        <title>Annotation for the trematode Fasciolopsis buski.</title>
        <authorList>
            <person name="Choi Y.-J."/>
        </authorList>
    </citation>
    <scope>NUCLEOTIDE SEQUENCE</scope>
    <source>
        <strain evidence="5">HT</strain>
        <tissue evidence="5">Whole worm</tissue>
    </source>
</reference>
<dbReference type="Pfam" id="PF09431">
    <property type="entry name" value="SPIN90_LRD"/>
    <property type="match status" value="1"/>
</dbReference>
<evidence type="ECO:0000256" key="3">
    <source>
        <dbReference type="SAM" id="MobiDB-lite"/>
    </source>
</evidence>